<dbReference type="GO" id="GO:0003677">
    <property type="term" value="F:DNA binding"/>
    <property type="evidence" value="ECO:0007669"/>
    <property type="project" value="InterPro"/>
</dbReference>
<sequence>MANDVIKVKVTKKAARGSTPEEFANTVRTVVAPLLAPLATREQLQAQNNTVQALQEAIRRRKAESSDALDDLMERLAKECRLLVQSNERATVTARDVEAAVRLLIPPGSP</sequence>
<protein>
    <submittedName>
        <fullName evidence="2">Uncharacterized protein</fullName>
    </submittedName>
</protein>
<dbReference type="GO" id="GO:0046982">
    <property type="term" value="F:protein heterodimerization activity"/>
    <property type="evidence" value="ECO:0007669"/>
    <property type="project" value="InterPro"/>
</dbReference>
<dbReference type="AlphaFoldDB" id="A0AAW1QE58"/>
<accession>A0AAW1QE58</accession>
<comment type="caution">
    <text evidence="2">The sequence shown here is derived from an EMBL/GenBank/DDBJ whole genome shotgun (WGS) entry which is preliminary data.</text>
</comment>
<evidence type="ECO:0000313" key="2">
    <source>
        <dbReference type="EMBL" id="KAK9819686.1"/>
    </source>
</evidence>
<dbReference type="SUPFAM" id="SSF47113">
    <property type="entry name" value="Histone-fold"/>
    <property type="match status" value="1"/>
</dbReference>
<dbReference type="InterPro" id="IPR009072">
    <property type="entry name" value="Histone-fold"/>
</dbReference>
<organism evidence="2 3">
    <name type="scientific">[Myrmecia] bisecta</name>
    <dbReference type="NCBI Taxonomy" id="41462"/>
    <lineage>
        <taxon>Eukaryota</taxon>
        <taxon>Viridiplantae</taxon>
        <taxon>Chlorophyta</taxon>
        <taxon>core chlorophytes</taxon>
        <taxon>Trebouxiophyceae</taxon>
        <taxon>Trebouxiales</taxon>
        <taxon>Trebouxiaceae</taxon>
        <taxon>Myrmecia</taxon>
    </lineage>
</organism>
<comment type="similarity">
    <text evidence="1">Belongs to the histone H2B family.</text>
</comment>
<proteinExistence type="inferred from homology"/>
<dbReference type="InterPro" id="IPR000558">
    <property type="entry name" value="Histone_H2B"/>
</dbReference>
<dbReference type="Gene3D" id="1.10.20.10">
    <property type="entry name" value="Histone, subunit A"/>
    <property type="match status" value="1"/>
</dbReference>
<evidence type="ECO:0000313" key="3">
    <source>
        <dbReference type="Proteomes" id="UP001489004"/>
    </source>
</evidence>
<keyword evidence="3" id="KW-1185">Reference proteome</keyword>
<reference evidence="2 3" key="1">
    <citation type="journal article" date="2024" name="Nat. Commun.">
        <title>Phylogenomics reveals the evolutionary origins of lichenization in chlorophyte algae.</title>
        <authorList>
            <person name="Puginier C."/>
            <person name="Libourel C."/>
            <person name="Otte J."/>
            <person name="Skaloud P."/>
            <person name="Haon M."/>
            <person name="Grisel S."/>
            <person name="Petersen M."/>
            <person name="Berrin J.G."/>
            <person name="Delaux P.M."/>
            <person name="Dal Grande F."/>
            <person name="Keller J."/>
        </authorList>
    </citation>
    <scope>NUCLEOTIDE SEQUENCE [LARGE SCALE GENOMIC DNA]</scope>
    <source>
        <strain evidence="2 3">SAG 2043</strain>
    </source>
</reference>
<evidence type="ECO:0000256" key="1">
    <source>
        <dbReference type="ARBA" id="ARBA00006846"/>
    </source>
</evidence>
<dbReference type="EMBL" id="JALJOR010000003">
    <property type="protein sequence ID" value="KAK9819686.1"/>
    <property type="molecule type" value="Genomic_DNA"/>
</dbReference>
<dbReference type="GO" id="GO:0000786">
    <property type="term" value="C:nucleosome"/>
    <property type="evidence" value="ECO:0007669"/>
    <property type="project" value="InterPro"/>
</dbReference>
<dbReference type="PRINTS" id="PR00621">
    <property type="entry name" value="HISTONEH2B"/>
</dbReference>
<dbReference type="Proteomes" id="UP001489004">
    <property type="component" value="Unassembled WGS sequence"/>
</dbReference>
<dbReference type="GO" id="GO:0030527">
    <property type="term" value="F:structural constituent of chromatin"/>
    <property type="evidence" value="ECO:0007669"/>
    <property type="project" value="InterPro"/>
</dbReference>
<gene>
    <name evidence="2" type="ORF">WJX72_001092</name>
</gene>
<name>A0AAW1QE58_9CHLO</name>